<protein>
    <recommendedName>
        <fullName evidence="9">Protein kinase domain-containing protein</fullName>
    </recommendedName>
</protein>
<evidence type="ECO:0000256" key="7">
    <source>
        <dbReference type="ARBA" id="ARBA00023136"/>
    </source>
</evidence>
<dbReference type="SUPFAM" id="SSF52058">
    <property type="entry name" value="L domain-like"/>
    <property type="match status" value="1"/>
</dbReference>
<evidence type="ECO:0000256" key="5">
    <source>
        <dbReference type="ARBA" id="ARBA00022737"/>
    </source>
</evidence>
<dbReference type="PANTHER" id="PTHR48007">
    <property type="entry name" value="LEUCINE-RICH REPEAT RECEPTOR-LIKE PROTEIN KINASE PXC1"/>
    <property type="match status" value="1"/>
</dbReference>
<evidence type="ECO:0000256" key="3">
    <source>
        <dbReference type="ARBA" id="ARBA00022692"/>
    </source>
</evidence>
<keyword evidence="4" id="KW-0732">Signal</keyword>
<keyword evidence="6 8" id="KW-1133">Transmembrane helix</keyword>
<name>A0A7J7IC82_CAMSI</name>
<dbReference type="InterPro" id="IPR000719">
    <property type="entry name" value="Prot_kinase_dom"/>
</dbReference>
<accession>A0A7J7IC82</accession>
<keyword evidence="3 8" id="KW-0812">Transmembrane</keyword>
<sequence length="600" mass="67123">MSNFVIVLSDAIKTEESDIYCLKSIKDSLEDPYDYLGSSWNFGNSSKVFICDFTGIDCWNDHENRAMGIRLPDRGLKGQFPRGISNCTSLQTIDLSGNKLVGIIPYDIWRFLPYVVSLDLSANSFSGEIPPSIASLRYLNILKLDDNRLTGQIPHELGLLPRINSFSVANNLLSGPVPDFGSTSVTTAESYANNKGLCGGPLKHCKAPDAYDHAFFLNGFAVGCSVSTVVVFALTMFYLPIDPLLKKIMSSKKKKRNQPVVQLRQWRPTAMNRVEDTKISKLEKLVTRISFTELVNTTDNFREDNIIGLGKTGIMYKAVFPNGSILAIKRFFNSQRSKRLFMSEVMTLGRLRHTNLVPLIGFCYETMEKLLVYKYMPNGNLYDWLHPPASELKIMKWPVRVKIAVGLARGLAWLHHYNRKLQVFHQNISSKCVLLDKNFEPKISNFGKAKFMSPNDTGLGGISVMIDQLLDLGFKKKDVYSFGVVLLELVTGRETIDASANSNSTSFCLHDAVDNALIGLGFDDEIFEFLNIACKCVQSVPEQRPTMLEVYQTMKATGVKHGLVDDSMMWNETEIATASEGDNRESLAGHKTWHQLIGGP</sequence>
<dbReference type="InterPro" id="IPR011009">
    <property type="entry name" value="Kinase-like_dom_sf"/>
</dbReference>
<organism evidence="10 11">
    <name type="scientific">Camellia sinensis</name>
    <name type="common">Tea plant</name>
    <name type="synonym">Thea sinensis</name>
    <dbReference type="NCBI Taxonomy" id="4442"/>
    <lineage>
        <taxon>Eukaryota</taxon>
        <taxon>Viridiplantae</taxon>
        <taxon>Streptophyta</taxon>
        <taxon>Embryophyta</taxon>
        <taxon>Tracheophyta</taxon>
        <taxon>Spermatophyta</taxon>
        <taxon>Magnoliopsida</taxon>
        <taxon>eudicotyledons</taxon>
        <taxon>Gunneridae</taxon>
        <taxon>Pentapetalae</taxon>
        <taxon>asterids</taxon>
        <taxon>Ericales</taxon>
        <taxon>Theaceae</taxon>
        <taxon>Camellia</taxon>
    </lineage>
</organism>
<comment type="subcellular location">
    <subcellularLocation>
        <location evidence="1">Membrane</location>
    </subcellularLocation>
</comment>
<keyword evidence="5" id="KW-0677">Repeat</keyword>
<comment type="caution">
    <text evidence="10">The sequence shown here is derived from an EMBL/GenBank/DDBJ whole genome shotgun (WGS) entry which is preliminary data.</text>
</comment>
<dbReference type="Gene3D" id="3.80.10.10">
    <property type="entry name" value="Ribonuclease Inhibitor"/>
    <property type="match status" value="1"/>
</dbReference>
<dbReference type="Pfam" id="PF07714">
    <property type="entry name" value="PK_Tyr_Ser-Thr"/>
    <property type="match status" value="1"/>
</dbReference>
<gene>
    <name evidence="10" type="ORF">HYC85_003386</name>
</gene>
<evidence type="ECO:0000259" key="9">
    <source>
        <dbReference type="PROSITE" id="PS50011"/>
    </source>
</evidence>
<dbReference type="SUPFAM" id="SSF56112">
    <property type="entry name" value="Protein kinase-like (PK-like)"/>
    <property type="match status" value="1"/>
</dbReference>
<keyword evidence="11" id="KW-1185">Reference proteome</keyword>
<dbReference type="GO" id="GO:0005524">
    <property type="term" value="F:ATP binding"/>
    <property type="evidence" value="ECO:0007669"/>
    <property type="project" value="InterPro"/>
</dbReference>
<dbReference type="InterPro" id="IPR046959">
    <property type="entry name" value="PRK1-6/SRF4-like"/>
</dbReference>
<dbReference type="GO" id="GO:0016020">
    <property type="term" value="C:membrane"/>
    <property type="evidence" value="ECO:0007669"/>
    <property type="project" value="UniProtKB-SubCell"/>
</dbReference>
<evidence type="ECO:0000256" key="2">
    <source>
        <dbReference type="ARBA" id="ARBA00022614"/>
    </source>
</evidence>
<dbReference type="AlphaFoldDB" id="A0A7J7IC82"/>
<proteinExistence type="predicted"/>
<dbReference type="Gene3D" id="3.30.200.20">
    <property type="entry name" value="Phosphorylase Kinase, domain 1"/>
    <property type="match status" value="1"/>
</dbReference>
<dbReference type="Proteomes" id="UP000593564">
    <property type="component" value="Unassembled WGS sequence"/>
</dbReference>
<dbReference type="PROSITE" id="PS50011">
    <property type="entry name" value="PROTEIN_KINASE_DOM"/>
    <property type="match status" value="1"/>
</dbReference>
<evidence type="ECO:0000313" key="10">
    <source>
        <dbReference type="EMBL" id="KAF5962177.1"/>
    </source>
</evidence>
<feature type="transmembrane region" description="Helical" evidence="8">
    <location>
        <begin position="215"/>
        <end position="239"/>
    </location>
</feature>
<dbReference type="EMBL" id="JACBKZ010000001">
    <property type="protein sequence ID" value="KAF5962177.1"/>
    <property type="molecule type" value="Genomic_DNA"/>
</dbReference>
<dbReference type="Pfam" id="PF08263">
    <property type="entry name" value="LRRNT_2"/>
    <property type="match status" value="1"/>
</dbReference>
<dbReference type="InterPro" id="IPR001245">
    <property type="entry name" value="Ser-Thr/Tyr_kinase_cat_dom"/>
</dbReference>
<evidence type="ECO:0000256" key="8">
    <source>
        <dbReference type="SAM" id="Phobius"/>
    </source>
</evidence>
<reference evidence="11" key="1">
    <citation type="journal article" date="2020" name="Nat. Commun.">
        <title>Genome assembly of wild tea tree DASZ reveals pedigree and selection history of tea varieties.</title>
        <authorList>
            <person name="Zhang W."/>
            <person name="Zhang Y."/>
            <person name="Qiu H."/>
            <person name="Guo Y."/>
            <person name="Wan H."/>
            <person name="Zhang X."/>
            <person name="Scossa F."/>
            <person name="Alseekh S."/>
            <person name="Zhang Q."/>
            <person name="Wang P."/>
            <person name="Xu L."/>
            <person name="Schmidt M.H."/>
            <person name="Jia X."/>
            <person name="Li D."/>
            <person name="Zhu A."/>
            <person name="Guo F."/>
            <person name="Chen W."/>
            <person name="Ni D."/>
            <person name="Usadel B."/>
            <person name="Fernie A.R."/>
            <person name="Wen W."/>
        </authorList>
    </citation>
    <scope>NUCLEOTIDE SEQUENCE [LARGE SCALE GENOMIC DNA]</scope>
    <source>
        <strain evidence="11">cv. G240</strain>
    </source>
</reference>
<dbReference type="PANTHER" id="PTHR48007:SF86">
    <property type="entry name" value="(WILD MALAYSIAN BANANA) HYPOTHETICAL PROTEIN"/>
    <property type="match status" value="1"/>
</dbReference>
<dbReference type="InterPro" id="IPR001611">
    <property type="entry name" value="Leu-rich_rpt"/>
</dbReference>
<evidence type="ECO:0000256" key="1">
    <source>
        <dbReference type="ARBA" id="ARBA00004370"/>
    </source>
</evidence>
<reference evidence="10 11" key="2">
    <citation type="submission" date="2020-07" db="EMBL/GenBank/DDBJ databases">
        <title>Genome assembly of wild tea tree DASZ reveals pedigree and selection history of tea varieties.</title>
        <authorList>
            <person name="Zhang W."/>
        </authorList>
    </citation>
    <scope>NUCLEOTIDE SEQUENCE [LARGE SCALE GENOMIC DNA]</scope>
    <source>
        <strain evidence="11">cv. G240</strain>
        <tissue evidence="10">Leaf</tissue>
    </source>
</reference>
<evidence type="ECO:0000256" key="6">
    <source>
        <dbReference type="ARBA" id="ARBA00022989"/>
    </source>
</evidence>
<feature type="domain" description="Protein kinase" evidence="9">
    <location>
        <begin position="301"/>
        <end position="564"/>
    </location>
</feature>
<dbReference type="FunFam" id="3.80.10.10:FF:000400">
    <property type="entry name" value="Nuclear pore complex protein NUP107"/>
    <property type="match status" value="1"/>
</dbReference>
<keyword evidence="2" id="KW-0433">Leucine-rich repeat</keyword>
<keyword evidence="7 8" id="KW-0472">Membrane</keyword>
<dbReference type="Pfam" id="PF00560">
    <property type="entry name" value="LRR_1"/>
    <property type="match status" value="2"/>
</dbReference>
<dbReference type="GO" id="GO:0004672">
    <property type="term" value="F:protein kinase activity"/>
    <property type="evidence" value="ECO:0007669"/>
    <property type="project" value="InterPro"/>
</dbReference>
<dbReference type="InterPro" id="IPR013210">
    <property type="entry name" value="LRR_N_plant-typ"/>
</dbReference>
<dbReference type="Gene3D" id="1.10.510.10">
    <property type="entry name" value="Transferase(Phosphotransferase) domain 1"/>
    <property type="match status" value="1"/>
</dbReference>
<dbReference type="InterPro" id="IPR032675">
    <property type="entry name" value="LRR_dom_sf"/>
</dbReference>
<evidence type="ECO:0000313" key="11">
    <source>
        <dbReference type="Proteomes" id="UP000593564"/>
    </source>
</evidence>
<evidence type="ECO:0000256" key="4">
    <source>
        <dbReference type="ARBA" id="ARBA00022729"/>
    </source>
</evidence>